<dbReference type="PANTHER" id="PTHR11851:SF224">
    <property type="entry name" value="PROCESSING PROTEASE"/>
    <property type="match status" value="1"/>
</dbReference>
<dbReference type="GO" id="GO:0046872">
    <property type="term" value="F:metal ion binding"/>
    <property type="evidence" value="ECO:0007669"/>
    <property type="project" value="InterPro"/>
</dbReference>
<dbReference type="AlphaFoldDB" id="A0A1N7PKC7"/>
<dbReference type="Pfam" id="PF00675">
    <property type="entry name" value="Peptidase_M16"/>
    <property type="match status" value="1"/>
</dbReference>
<reference evidence="3 4" key="1">
    <citation type="submission" date="2017-01" db="EMBL/GenBank/DDBJ databases">
        <authorList>
            <person name="Mah S.A."/>
            <person name="Swanson W.J."/>
            <person name="Moy G.W."/>
            <person name="Vacquier V.D."/>
        </authorList>
    </citation>
    <scope>NUCLEOTIDE SEQUENCE [LARGE SCALE GENOMIC DNA]</scope>
    <source>
        <strain evidence="3 4">DSM 11589</strain>
    </source>
</reference>
<dbReference type="EMBL" id="FTOA01000007">
    <property type="protein sequence ID" value="SIT10967.1"/>
    <property type="molecule type" value="Genomic_DNA"/>
</dbReference>
<dbReference type="GO" id="GO:0006508">
    <property type="term" value="P:proteolysis"/>
    <property type="evidence" value="ECO:0007669"/>
    <property type="project" value="UniProtKB-KW"/>
</dbReference>
<dbReference type="Proteomes" id="UP000185678">
    <property type="component" value="Unassembled WGS sequence"/>
</dbReference>
<dbReference type="GO" id="GO:0008233">
    <property type="term" value="F:peptidase activity"/>
    <property type="evidence" value="ECO:0007669"/>
    <property type="project" value="UniProtKB-KW"/>
</dbReference>
<protein>
    <submittedName>
        <fullName evidence="3">Zinc protease</fullName>
    </submittedName>
</protein>
<dbReference type="SUPFAM" id="SSF63411">
    <property type="entry name" value="LuxS/MPP-like metallohydrolase"/>
    <property type="match status" value="2"/>
</dbReference>
<dbReference type="Pfam" id="PF05193">
    <property type="entry name" value="Peptidase_M16_C"/>
    <property type="match status" value="1"/>
</dbReference>
<feature type="domain" description="Peptidase M16 C-terminal" evidence="2">
    <location>
        <begin position="205"/>
        <end position="380"/>
    </location>
</feature>
<organism evidence="3 4">
    <name type="scientific">Insolitispirillum peregrinum</name>
    <dbReference type="NCBI Taxonomy" id="80876"/>
    <lineage>
        <taxon>Bacteria</taxon>
        <taxon>Pseudomonadati</taxon>
        <taxon>Pseudomonadota</taxon>
        <taxon>Alphaproteobacteria</taxon>
        <taxon>Rhodospirillales</taxon>
        <taxon>Novispirillaceae</taxon>
        <taxon>Insolitispirillum</taxon>
    </lineage>
</organism>
<proteinExistence type="predicted"/>
<dbReference type="PANTHER" id="PTHR11851">
    <property type="entry name" value="METALLOPROTEASE"/>
    <property type="match status" value="1"/>
</dbReference>
<feature type="domain" description="Peptidase M16 N-terminal" evidence="1">
    <location>
        <begin position="56"/>
        <end position="194"/>
    </location>
</feature>
<dbReference type="InterPro" id="IPR007863">
    <property type="entry name" value="Peptidase_M16_C"/>
</dbReference>
<keyword evidence="3" id="KW-0645">Protease</keyword>
<dbReference type="Gene3D" id="3.30.830.10">
    <property type="entry name" value="Metalloenzyme, LuxS/M16 peptidase-like"/>
    <property type="match status" value="2"/>
</dbReference>
<dbReference type="STRING" id="80876.SAMN05421779_10727"/>
<dbReference type="InterPro" id="IPR011249">
    <property type="entry name" value="Metalloenz_LuxS/M16"/>
</dbReference>
<keyword evidence="3" id="KW-0378">Hydrolase</keyword>
<name>A0A1N7PKC7_9PROT</name>
<sequence>MTFFTQSLRFTLSPRTLRRAVGAAALVLTIGALSPAWAIDARKVVSPGGIEAWLVEDHSIPVLSLSVGFKGGSSLDPVGKEGLATMVAGLLDEGAADLDSQAFRSRLEQKAIDLSFSADKDSFSGSLRTTSDTRDEAFTLFRQAMTEPRFDDEPVERVRDQILTSLTFAQDDPQTIAGEAWDKAAFGDHPYSRPEQGTPTSIKALTRDDLRSFTALQLVRSQMKIGVAGDITPAQLATLLDSTFGTLPATGPATVSVPDVAPKNAGLTVIERDIPQAVAVFGGPGLKREDPDFFAAYVANYILGSGGFSSRLMNEVREKRGLAYSVYNYLYPLDHSALSIGGVATNNARMKDSLDLIKAEMARMAKSGPTQKELDDAKTYLVGAYPLRFTSTGAVASTLTALQMQGYPIEHLYKRNDYIKAVTLADAKRAAARLYNPDALTIVVVGKPAGLSSNAR</sequence>
<evidence type="ECO:0000259" key="1">
    <source>
        <dbReference type="Pfam" id="PF00675"/>
    </source>
</evidence>
<keyword evidence="4" id="KW-1185">Reference proteome</keyword>
<dbReference type="InterPro" id="IPR050361">
    <property type="entry name" value="MPP/UQCRC_Complex"/>
</dbReference>
<evidence type="ECO:0000313" key="3">
    <source>
        <dbReference type="EMBL" id="SIT10967.1"/>
    </source>
</evidence>
<evidence type="ECO:0000259" key="2">
    <source>
        <dbReference type="Pfam" id="PF05193"/>
    </source>
</evidence>
<evidence type="ECO:0000313" key="4">
    <source>
        <dbReference type="Proteomes" id="UP000185678"/>
    </source>
</evidence>
<accession>A0A1N7PKC7</accession>
<dbReference type="RefSeq" id="WP_245821517.1">
    <property type="nucleotide sequence ID" value="NZ_FTOA01000007.1"/>
</dbReference>
<dbReference type="InterPro" id="IPR011765">
    <property type="entry name" value="Pept_M16_N"/>
</dbReference>
<gene>
    <name evidence="3" type="ORF">SAMN05421779_10727</name>
</gene>